<comment type="similarity">
    <text evidence="2 7">Belongs to the cytochrome P450 family.</text>
</comment>
<proteinExistence type="inferred from homology"/>
<keyword evidence="5 6" id="KW-0408">Iron</keyword>
<dbReference type="EMBL" id="JAVRRD010000027">
    <property type="protein sequence ID" value="KAK5047136.1"/>
    <property type="molecule type" value="Genomic_DNA"/>
</dbReference>
<evidence type="ECO:0000256" key="3">
    <source>
        <dbReference type="ARBA" id="ARBA00022723"/>
    </source>
</evidence>
<dbReference type="PANTHER" id="PTHR24305">
    <property type="entry name" value="CYTOCHROME P450"/>
    <property type="match status" value="1"/>
</dbReference>
<dbReference type="AlphaFoldDB" id="A0AAV9MZM0"/>
<evidence type="ECO:0000313" key="8">
    <source>
        <dbReference type="EMBL" id="KAK5047136.1"/>
    </source>
</evidence>
<gene>
    <name evidence="8" type="ORF">LTR84_007079</name>
</gene>
<keyword evidence="9" id="KW-1185">Reference proteome</keyword>
<dbReference type="CDD" id="cd11060">
    <property type="entry name" value="CYP57A1-like"/>
    <property type="match status" value="1"/>
</dbReference>
<sequence>MSLIWLVVPFALGWLVYHFRWSFNAQLSRIPGPVSARFSRLYRLSMVANGRAPQEYKAAHDRYGSIVRLGPKHVSIADPAAIPVIYGVGSKFLKSDFYGLMTPVYRGRRIDSMFTARSNEVHKALKSPVAQYFSMTGMKAYEPYVDECTEIFMSAMRGLEGQTVDIAVWLQWYAFDVIASITFQRRFGFLEQARDIDDMIARLDRGLQVVKYISSYPELGVVVRRFLGPLLSISGQKDPLVGFLDLCDEEIARYDQSSNEQSSRTDFLSQLRQKKMPLGPGTPDENMINHLSNNLLAGSDTTGISLRACFYYILNNPAVLHTMRKEFDTSAAAGSLSDNCTLEEVLKLPYLQAVIKEAMRLHPGVGFPLERYVLPAGATICGVKLPAGTIVSMSASVVQLDEKVFGADAAEFRPERWLDGEQEQIKLMDRSLLVFGHGARSCIGKNISLMEMSKFITQVLRSFDLVWAKPKHEWATETAWFWKQTDMPVVFKRREA</sequence>
<dbReference type="Gene3D" id="1.10.630.10">
    <property type="entry name" value="Cytochrome P450"/>
    <property type="match status" value="1"/>
</dbReference>
<comment type="caution">
    <text evidence="8">The sequence shown here is derived from an EMBL/GenBank/DDBJ whole genome shotgun (WGS) entry which is preliminary data.</text>
</comment>
<evidence type="ECO:0000313" key="9">
    <source>
        <dbReference type="Proteomes" id="UP001358417"/>
    </source>
</evidence>
<dbReference type="SUPFAM" id="SSF48264">
    <property type="entry name" value="Cytochrome P450"/>
    <property type="match status" value="1"/>
</dbReference>
<dbReference type="InterPro" id="IPR001128">
    <property type="entry name" value="Cyt_P450"/>
</dbReference>
<evidence type="ECO:0000256" key="4">
    <source>
        <dbReference type="ARBA" id="ARBA00023002"/>
    </source>
</evidence>
<dbReference type="GO" id="GO:0005506">
    <property type="term" value="F:iron ion binding"/>
    <property type="evidence" value="ECO:0007669"/>
    <property type="project" value="InterPro"/>
</dbReference>
<dbReference type="InterPro" id="IPR036396">
    <property type="entry name" value="Cyt_P450_sf"/>
</dbReference>
<keyword evidence="4 7" id="KW-0560">Oxidoreductase</keyword>
<reference evidence="8 9" key="1">
    <citation type="submission" date="2023-08" db="EMBL/GenBank/DDBJ databases">
        <title>Black Yeasts Isolated from many extreme environments.</title>
        <authorList>
            <person name="Coleine C."/>
            <person name="Stajich J.E."/>
            <person name="Selbmann L."/>
        </authorList>
    </citation>
    <scope>NUCLEOTIDE SEQUENCE [LARGE SCALE GENOMIC DNA]</scope>
    <source>
        <strain evidence="8 9">CCFEE 5792</strain>
    </source>
</reference>
<keyword evidence="3 6" id="KW-0479">Metal-binding</keyword>
<dbReference type="InterPro" id="IPR002401">
    <property type="entry name" value="Cyt_P450_E_grp-I"/>
</dbReference>
<evidence type="ECO:0000256" key="1">
    <source>
        <dbReference type="ARBA" id="ARBA00001971"/>
    </source>
</evidence>
<protein>
    <recommendedName>
        <fullName evidence="10">Cytochrome P450 oxidoreductase</fullName>
    </recommendedName>
</protein>
<dbReference type="InterPro" id="IPR050121">
    <property type="entry name" value="Cytochrome_P450_monoxygenase"/>
</dbReference>
<dbReference type="PRINTS" id="PR00463">
    <property type="entry name" value="EP450I"/>
</dbReference>
<dbReference type="GO" id="GO:0020037">
    <property type="term" value="F:heme binding"/>
    <property type="evidence" value="ECO:0007669"/>
    <property type="project" value="InterPro"/>
</dbReference>
<name>A0AAV9MZM0_9EURO</name>
<accession>A0AAV9MZM0</accession>
<organism evidence="8 9">
    <name type="scientific">Exophiala bonariae</name>
    <dbReference type="NCBI Taxonomy" id="1690606"/>
    <lineage>
        <taxon>Eukaryota</taxon>
        <taxon>Fungi</taxon>
        <taxon>Dikarya</taxon>
        <taxon>Ascomycota</taxon>
        <taxon>Pezizomycotina</taxon>
        <taxon>Eurotiomycetes</taxon>
        <taxon>Chaetothyriomycetidae</taxon>
        <taxon>Chaetothyriales</taxon>
        <taxon>Herpotrichiellaceae</taxon>
        <taxon>Exophiala</taxon>
    </lineage>
</organism>
<feature type="binding site" description="axial binding residue" evidence="6">
    <location>
        <position position="442"/>
    </location>
    <ligand>
        <name>heme</name>
        <dbReference type="ChEBI" id="CHEBI:30413"/>
    </ligand>
    <ligandPart>
        <name>Fe</name>
        <dbReference type="ChEBI" id="CHEBI:18248"/>
    </ligandPart>
</feature>
<evidence type="ECO:0000256" key="2">
    <source>
        <dbReference type="ARBA" id="ARBA00010617"/>
    </source>
</evidence>
<dbReference type="PRINTS" id="PR00385">
    <property type="entry name" value="P450"/>
</dbReference>
<dbReference type="Pfam" id="PF00067">
    <property type="entry name" value="p450"/>
    <property type="match status" value="1"/>
</dbReference>
<dbReference type="InterPro" id="IPR017972">
    <property type="entry name" value="Cyt_P450_CS"/>
</dbReference>
<dbReference type="Proteomes" id="UP001358417">
    <property type="component" value="Unassembled WGS sequence"/>
</dbReference>
<dbReference type="RefSeq" id="XP_064702703.1">
    <property type="nucleotide sequence ID" value="XM_064850634.1"/>
</dbReference>
<evidence type="ECO:0008006" key="10">
    <source>
        <dbReference type="Google" id="ProtNLM"/>
    </source>
</evidence>
<evidence type="ECO:0000256" key="6">
    <source>
        <dbReference type="PIRSR" id="PIRSR602401-1"/>
    </source>
</evidence>
<keyword evidence="7" id="KW-0503">Monooxygenase</keyword>
<dbReference type="GO" id="GO:0004497">
    <property type="term" value="F:monooxygenase activity"/>
    <property type="evidence" value="ECO:0007669"/>
    <property type="project" value="UniProtKB-KW"/>
</dbReference>
<keyword evidence="6 7" id="KW-0349">Heme</keyword>
<dbReference type="PANTHER" id="PTHR24305:SF232">
    <property type="entry name" value="P450, PUTATIVE (EUROFUNG)-RELATED"/>
    <property type="match status" value="1"/>
</dbReference>
<evidence type="ECO:0000256" key="7">
    <source>
        <dbReference type="RuleBase" id="RU000461"/>
    </source>
</evidence>
<dbReference type="PROSITE" id="PS00086">
    <property type="entry name" value="CYTOCHROME_P450"/>
    <property type="match status" value="1"/>
</dbReference>
<comment type="cofactor">
    <cofactor evidence="1 6">
        <name>heme</name>
        <dbReference type="ChEBI" id="CHEBI:30413"/>
    </cofactor>
</comment>
<dbReference type="GO" id="GO:0016705">
    <property type="term" value="F:oxidoreductase activity, acting on paired donors, with incorporation or reduction of molecular oxygen"/>
    <property type="evidence" value="ECO:0007669"/>
    <property type="project" value="InterPro"/>
</dbReference>
<evidence type="ECO:0000256" key="5">
    <source>
        <dbReference type="ARBA" id="ARBA00023004"/>
    </source>
</evidence>
<dbReference type="GeneID" id="89975247"/>